<name>A0A0B1T0X5_OESDE</name>
<dbReference type="SMART" id="SM00595">
    <property type="entry name" value="MADF"/>
    <property type="match status" value="1"/>
</dbReference>
<dbReference type="PANTHER" id="PTHR12243:SF67">
    <property type="entry name" value="COREPRESSOR OF PANGOLIN, ISOFORM A-RELATED"/>
    <property type="match status" value="1"/>
</dbReference>
<dbReference type="Pfam" id="PF10545">
    <property type="entry name" value="MADF_DNA_bdg"/>
    <property type="match status" value="1"/>
</dbReference>
<sequence>MVEMYMRSLERPSFEWRFKGAMAFHNEFAANGVQYIDSISQKVLEELTSTFAETEAESQEIKIELNKKSRKGCGAFRVEMMIYHKEEPLPTPEETKPKVPGKRGRPRGSVSAASSLLGTSAKRAKFVEENKDCSLITVKPVNLKLENLEQQDTFESAPKQKSHYEGPTIASMLEKSLGGTDDENANKSPSTVSGIVCSGVDWSAEMVNNLIQYVKEFPALWHHKHPHYRNIIMRSNYLSQIAKKLRELPGGAWVNEDDVFKKWSSLRDSFQLFSEANQEERNSWEYYKRLMFLTPEVMSACRFDGEGAVAASSANISLDLQSQINKLFGFTPMLNNGKDIENATDKLKLEHNCNSQNSVKTHIELDSTPHVQQVVSTWVPPREDAVGSLQPFSSTPPTATAQVTVKNDIAHILQNSLPRPSLSNSEIQFGDLLQAASVRPYEDKWSLMGRMIEETARELETKNSELAYRLQKEINDVIFKYQLESVKQK</sequence>
<dbReference type="PROSITE" id="PS51029">
    <property type="entry name" value="MADF"/>
    <property type="match status" value="1"/>
</dbReference>
<keyword evidence="1" id="KW-0175">Coiled coil</keyword>
<protein>
    <recommendedName>
        <fullName evidence="3">MADF domain-containing protein</fullName>
    </recommendedName>
</protein>
<keyword evidence="5" id="KW-1185">Reference proteome</keyword>
<dbReference type="PANTHER" id="PTHR12243">
    <property type="entry name" value="MADF DOMAIN TRANSCRIPTION FACTOR"/>
    <property type="match status" value="1"/>
</dbReference>
<dbReference type="EMBL" id="KN553751">
    <property type="protein sequence ID" value="KHJ89801.1"/>
    <property type="molecule type" value="Genomic_DNA"/>
</dbReference>
<proteinExistence type="predicted"/>
<dbReference type="GO" id="GO:0005667">
    <property type="term" value="C:transcription regulator complex"/>
    <property type="evidence" value="ECO:0007669"/>
    <property type="project" value="TreeGrafter"/>
</dbReference>
<accession>A0A0B1T0X5</accession>
<dbReference type="AlphaFoldDB" id="A0A0B1T0X5"/>
<evidence type="ECO:0000313" key="5">
    <source>
        <dbReference type="Proteomes" id="UP000053660"/>
    </source>
</evidence>
<dbReference type="GO" id="GO:0005634">
    <property type="term" value="C:nucleus"/>
    <property type="evidence" value="ECO:0007669"/>
    <property type="project" value="TreeGrafter"/>
</dbReference>
<evidence type="ECO:0000256" key="1">
    <source>
        <dbReference type="SAM" id="Coils"/>
    </source>
</evidence>
<dbReference type="OrthoDB" id="5854136at2759"/>
<dbReference type="InterPro" id="IPR039353">
    <property type="entry name" value="TF_Adf1"/>
</dbReference>
<feature type="region of interest" description="Disordered" evidence="2">
    <location>
        <begin position="86"/>
        <end position="114"/>
    </location>
</feature>
<evidence type="ECO:0000313" key="4">
    <source>
        <dbReference type="EMBL" id="KHJ89801.1"/>
    </source>
</evidence>
<dbReference type="InterPro" id="IPR006578">
    <property type="entry name" value="MADF-dom"/>
</dbReference>
<dbReference type="GO" id="GO:0006357">
    <property type="term" value="P:regulation of transcription by RNA polymerase II"/>
    <property type="evidence" value="ECO:0007669"/>
    <property type="project" value="TreeGrafter"/>
</dbReference>
<dbReference type="Proteomes" id="UP000053660">
    <property type="component" value="Unassembled WGS sequence"/>
</dbReference>
<evidence type="ECO:0000256" key="2">
    <source>
        <dbReference type="SAM" id="MobiDB-lite"/>
    </source>
</evidence>
<evidence type="ECO:0000259" key="3">
    <source>
        <dbReference type="PROSITE" id="PS51029"/>
    </source>
</evidence>
<feature type="domain" description="MADF" evidence="3">
    <location>
        <begin position="209"/>
        <end position="298"/>
    </location>
</feature>
<gene>
    <name evidence="4" type="ORF">OESDEN_10365</name>
</gene>
<feature type="compositionally biased region" description="Basic and acidic residues" evidence="2">
    <location>
        <begin position="86"/>
        <end position="97"/>
    </location>
</feature>
<reference evidence="4 5" key="1">
    <citation type="submission" date="2014-03" db="EMBL/GenBank/DDBJ databases">
        <title>Draft genome of the hookworm Oesophagostomum dentatum.</title>
        <authorList>
            <person name="Mitreva M."/>
        </authorList>
    </citation>
    <scope>NUCLEOTIDE SEQUENCE [LARGE SCALE GENOMIC DNA]</scope>
    <source>
        <strain evidence="4 5">OD-Hann</strain>
    </source>
</reference>
<organism evidence="4 5">
    <name type="scientific">Oesophagostomum dentatum</name>
    <name type="common">Nodular worm</name>
    <dbReference type="NCBI Taxonomy" id="61180"/>
    <lineage>
        <taxon>Eukaryota</taxon>
        <taxon>Metazoa</taxon>
        <taxon>Ecdysozoa</taxon>
        <taxon>Nematoda</taxon>
        <taxon>Chromadorea</taxon>
        <taxon>Rhabditida</taxon>
        <taxon>Rhabditina</taxon>
        <taxon>Rhabditomorpha</taxon>
        <taxon>Strongyloidea</taxon>
        <taxon>Strongylidae</taxon>
        <taxon>Oesophagostomum</taxon>
    </lineage>
</organism>
<feature type="coiled-coil region" evidence="1">
    <location>
        <begin position="44"/>
        <end position="71"/>
    </location>
</feature>